<keyword evidence="2" id="KW-1185">Reference proteome</keyword>
<reference evidence="1" key="1">
    <citation type="journal article" date="2023" name="Plant J.">
        <title>Genome sequences and population genomics provide insights into the demographic history, inbreeding, and mutation load of two 'living fossil' tree species of Dipteronia.</title>
        <authorList>
            <person name="Feng Y."/>
            <person name="Comes H.P."/>
            <person name="Chen J."/>
            <person name="Zhu S."/>
            <person name="Lu R."/>
            <person name="Zhang X."/>
            <person name="Li P."/>
            <person name="Qiu J."/>
            <person name="Olsen K.M."/>
            <person name="Qiu Y."/>
        </authorList>
    </citation>
    <scope>NUCLEOTIDE SEQUENCE</scope>
    <source>
        <strain evidence="1">NBL</strain>
    </source>
</reference>
<dbReference type="GO" id="GO:0000967">
    <property type="term" value="P:rRNA 5'-end processing"/>
    <property type="evidence" value="ECO:0007669"/>
    <property type="project" value="TreeGrafter"/>
</dbReference>
<evidence type="ECO:0000313" key="1">
    <source>
        <dbReference type="EMBL" id="KAK3204920.1"/>
    </source>
</evidence>
<comment type="caution">
    <text evidence="1">The sequence shown here is derived from an EMBL/GenBank/DDBJ whole genome shotgun (WGS) entry which is preliminary data.</text>
</comment>
<name>A0AAE0A6J5_9ROSI</name>
<dbReference type="EMBL" id="JANJYJ010000006">
    <property type="protein sequence ID" value="KAK3204920.1"/>
    <property type="molecule type" value="Genomic_DNA"/>
</dbReference>
<dbReference type="PANTHER" id="PTHR33317">
    <property type="entry name" value="POLYNUCLEOTIDYL TRANSFERASE, RIBONUCLEASE H-LIKE SUPERFAMILY PROTEIN"/>
    <property type="match status" value="1"/>
</dbReference>
<proteinExistence type="predicted"/>
<protein>
    <submittedName>
        <fullName evidence="1">Uncharacterized protein</fullName>
    </submittedName>
</protein>
<dbReference type="InterPro" id="IPR012337">
    <property type="entry name" value="RNaseH-like_sf"/>
</dbReference>
<accession>A0AAE0A6J5</accession>
<dbReference type="SUPFAM" id="SSF53098">
    <property type="entry name" value="Ribonuclease H-like"/>
    <property type="match status" value="1"/>
</dbReference>
<organism evidence="1 2">
    <name type="scientific">Dipteronia sinensis</name>
    <dbReference type="NCBI Taxonomy" id="43782"/>
    <lineage>
        <taxon>Eukaryota</taxon>
        <taxon>Viridiplantae</taxon>
        <taxon>Streptophyta</taxon>
        <taxon>Embryophyta</taxon>
        <taxon>Tracheophyta</taxon>
        <taxon>Spermatophyta</taxon>
        <taxon>Magnoliopsida</taxon>
        <taxon>eudicotyledons</taxon>
        <taxon>Gunneridae</taxon>
        <taxon>Pentapetalae</taxon>
        <taxon>rosids</taxon>
        <taxon>malvids</taxon>
        <taxon>Sapindales</taxon>
        <taxon>Sapindaceae</taxon>
        <taxon>Hippocastanoideae</taxon>
        <taxon>Acereae</taxon>
        <taxon>Dipteronia</taxon>
    </lineage>
</organism>
<dbReference type="Proteomes" id="UP001281410">
    <property type="component" value="Unassembled WGS sequence"/>
</dbReference>
<gene>
    <name evidence="1" type="ORF">Dsin_018966</name>
</gene>
<dbReference type="InterPro" id="IPR005227">
    <property type="entry name" value="YqgF"/>
</dbReference>
<dbReference type="PANTHER" id="PTHR33317:SF1">
    <property type="entry name" value="POLYNUCLEOTIDYL TRANSFERASE, RIBONUCLEASE H-LIKE SUPERFAMILY PROTEIN"/>
    <property type="match status" value="1"/>
</dbReference>
<dbReference type="InterPro" id="IPR037027">
    <property type="entry name" value="YqgF/RNaseH-like_dom_sf"/>
</dbReference>
<evidence type="ECO:0000313" key="2">
    <source>
        <dbReference type="Proteomes" id="UP001281410"/>
    </source>
</evidence>
<dbReference type="Pfam" id="PF03652">
    <property type="entry name" value="RuvX"/>
    <property type="match status" value="1"/>
</dbReference>
<sequence length="251" mass="28719">MAKVCFHFLLKLSSKHSMYLIRRNSNQMEYVKPCSLFYEMLKSAMALAGKKAIGPQLLGLNVLEKHITLSISDPRLLFAIHYGVVERERRNIHTIANLFQTLIPKYNLEGAVIGCPDIESIDNHEVAKVKSFVEDLGNTGKLEGLKYTHWDKRFAPAPTSMRTVLNEDDIKDFEDKISSVFILQGYLDHCGRKVKPGPFDQIWFSESQKALYLQKLNQVKVDKLTDLGLTIYALKQFYHKLTLTSPDGKHF</sequence>
<dbReference type="Gene3D" id="3.30.420.140">
    <property type="entry name" value="YqgF/RNase H-like domain"/>
    <property type="match status" value="1"/>
</dbReference>
<dbReference type="AlphaFoldDB" id="A0AAE0A6J5"/>